<feature type="compositionally biased region" description="Basic and acidic residues" evidence="4">
    <location>
        <begin position="355"/>
        <end position="364"/>
    </location>
</feature>
<dbReference type="InterPro" id="IPR046347">
    <property type="entry name" value="bZIP_sf"/>
</dbReference>
<dbReference type="AlphaFoldDB" id="A0A175W057"/>
<dbReference type="InterPro" id="IPR004827">
    <property type="entry name" value="bZIP"/>
</dbReference>
<dbReference type="Pfam" id="PF10297">
    <property type="entry name" value="Hap4_Hap_bind"/>
    <property type="match status" value="1"/>
</dbReference>
<feature type="domain" description="BZIP" evidence="5">
    <location>
        <begin position="130"/>
        <end position="145"/>
    </location>
</feature>
<keyword evidence="3" id="KW-0175">Coiled coil</keyword>
<feature type="compositionally biased region" description="Low complexity" evidence="4">
    <location>
        <begin position="78"/>
        <end position="96"/>
    </location>
</feature>
<dbReference type="InterPro" id="IPR050936">
    <property type="entry name" value="AP-1-like"/>
</dbReference>
<evidence type="ECO:0000313" key="6">
    <source>
        <dbReference type="EMBL" id="KXX76640.1"/>
    </source>
</evidence>
<keyword evidence="7" id="KW-1185">Reference proteome</keyword>
<dbReference type="PROSITE" id="PS00036">
    <property type="entry name" value="BZIP_BASIC"/>
    <property type="match status" value="1"/>
</dbReference>
<dbReference type="SUPFAM" id="SSF57959">
    <property type="entry name" value="Leucine zipper domain"/>
    <property type="match status" value="1"/>
</dbReference>
<evidence type="ECO:0000313" key="7">
    <source>
        <dbReference type="Proteomes" id="UP000078237"/>
    </source>
</evidence>
<proteinExistence type="predicted"/>
<reference evidence="6 7" key="1">
    <citation type="journal article" date="2016" name="Genome Announc.">
        <title>Genome Sequence of Madurella mycetomatis mm55, Isolated from a Human Mycetoma Case in Sudan.</title>
        <authorList>
            <person name="Smit S."/>
            <person name="Derks M.F."/>
            <person name="Bervoets S."/>
            <person name="Fahal A."/>
            <person name="van Leeuwen W."/>
            <person name="van Belkum A."/>
            <person name="van de Sande W.W."/>
        </authorList>
    </citation>
    <scope>NUCLEOTIDE SEQUENCE [LARGE SCALE GENOMIC DNA]</scope>
    <source>
        <strain evidence="7">mm55</strain>
    </source>
</reference>
<organism evidence="6 7">
    <name type="scientific">Madurella mycetomatis</name>
    <dbReference type="NCBI Taxonomy" id="100816"/>
    <lineage>
        <taxon>Eukaryota</taxon>
        <taxon>Fungi</taxon>
        <taxon>Dikarya</taxon>
        <taxon>Ascomycota</taxon>
        <taxon>Pezizomycotina</taxon>
        <taxon>Sordariomycetes</taxon>
        <taxon>Sordariomycetidae</taxon>
        <taxon>Sordariales</taxon>
        <taxon>Sordariales incertae sedis</taxon>
        <taxon>Madurella</taxon>
    </lineage>
</organism>
<protein>
    <submittedName>
        <fullName evidence="6">AP-1-like transcription factor</fullName>
    </submittedName>
</protein>
<name>A0A175W057_9PEZI</name>
<dbReference type="Proteomes" id="UP000078237">
    <property type="component" value="Unassembled WGS sequence"/>
</dbReference>
<gene>
    <name evidence="6" type="ORF">MMYC01_207276</name>
</gene>
<dbReference type="OrthoDB" id="5374328at2759"/>
<dbReference type="PANTHER" id="PTHR40621:SF7">
    <property type="entry name" value="BZIP DOMAIN-CONTAINING PROTEIN"/>
    <property type="match status" value="1"/>
</dbReference>
<dbReference type="SMART" id="SM00338">
    <property type="entry name" value="BRLZ"/>
    <property type="match status" value="1"/>
</dbReference>
<comment type="subcellular location">
    <subcellularLocation>
        <location evidence="1">Nucleus</location>
    </subcellularLocation>
</comment>
<evidence type="ECO:0000259" key="5">
    <source>
        <dbReference type="PROSITE" id="PS00036"/>
    </source>
</evidence>
<keyword evidence="2" id="KW-0539">Nucleus</keyword>
<feature type="region of interest" description="Disordered" evidence="4">
    <location>
        <begin position="1"/>
        <end position="140"/>
    </location>
</feature>
<comment type="caution">
    <text evidence="6">The sequence shown here is derived from an EMBL/GenBank/DDBJ whole genome shotgun (WGS) entry which is preliminary data.</text>
</comment>
<feature type="compositionally biased region" description="Polar residues" evidence="4">
    <location>
        <begin position="97"/>
        <end position="107"/>
    </location>
</feature>
<accession>A0A175W057</accession>
<dbReference type="PANTHER" id="PTHR40621">
    <property type="entry name" value="TRANSCRIPTION FACTOR KAPC-RELATED"/>
    <property type="match status" value="1"/>
</dbReference>
<dbReference type="STRING" id="100816.A0A175W057"/>
<dbReference type="GO" id="GO:0000976">
    <property type="term" value="F:transcription cis-regulatory region binding"/>
    <property type="evidence" value="ECO:0007669"/>
    <property type="project" value="InterPro"/>
</dbReference>
<sequence length="655" mass="69225">MTISAADQDGGPNPGKIGAARSRTLAITTSVNLDSPTSASTPASAPSPSNVSTPTSSCSTAPPVTIRRSTANQPPAIMTSAPMNSMTSPSAASPASVSQPKTLSMTSKEWVIPPRPKPGRKPATDTPPTKRKAQNRAAQRAFRERRAARVGELEEQLEEEKEAHERTVRELQERISHLEIETQTLQSRCQWLEAMLEKERQGREIIVGNWESPQPSAHVRSESVMPTPARPQPSPAPLPQIMRPLQPAPPRNGMTRSAAIAEPRPMTQPFSISQIVSPPEEPSEALNLTCGGCQADGSCTCADEVLRNADLTMGCGKCSLGTRCECLEKTLEASMAAVADLKRPRPPSSPSSPTQEEKRQRSDAGLDMETDFTAMLASQDNKEPLPSVFPPPPPSHLQPIVSMEPRDPCGFCKDGTYCVCADAMMAPTMPAVPRMSEKLQTHTPPPSEDDVVPMAVEVTATGAIKLPGLRGLQRSRASSNPRPSPRTSGCGPNGPGTCEQCLLDPKSGLFCRSLATNFEKNNNTGAGGGGCCRNGGPGGCCKTAKGPDATASSALHSGPAPTVTATSGGSATPSSVLSIPCAEAYKTLASHRHFEEAADDIGSWLPKLKALPVPRPSGANARGYPPGSRRPPIEVEAASIMSVLKDFDVRFGRGE</sequence>
<dbReference type="GO" id="GO:0090575">
    <property type="term" value="C:RNA polymerase II transcription regulator complex"/>
    <property type="evidence" value="ECO:0007669"/>
    <property type="project" value="TreeGrafter"/>
</dbReference>
<feature type="compositionally biased region" description="Polar residues" evidence="4">
    <location>
        <begin position="25"/>
        <end position="34"/>
    </location>
</feature>
<evidence type="ECO:0000256" key="4">
    <source>
        <dbReference type="SAM" id="MobiDB-lite"/>
    </source>
</evidence>
<feature type="coiled-coil region" evidence="3">
    <location>
        <begin position="143"/>
        <end position="188"/>
    </location>
</feature>
<dbReference type="EMBL" id="LCTW02000200">
    <property type="protein sequence ID" value="KXX76640.1"/>
    <property type="molecule type" value="Genomic_DNA"/>
</dbReference>
<feature type="region of interest" description="Disordered" evidence="4">
    <location>
        <begin position="338"/>
        <end position="364"/>
    </location>
</feature>
<feature type="region of interest" description="Disordered" evidence="4">
    <location>
        <begin position="213"/>
        <end position="238"/>
    </location>
</feature>
<dbReference type="InterPro" id="IPR018287">
    <property type="entry name" value="Hap4_TF_heteromerisation"/>
</dbReference>
<feature type="compositionally biased region" description="Pro residues" evidence="4">
    <location>
        <begin position="228"/>
        <end position="238"/>
    </location>
</feature>
<dbReference type="VEuPathDB" id="FungiDB:MMYC01_207276"/>
<dbReference type="Gene3D" id="1.20.5.170">
    <property type="match status" value="1"/>
</dbReference>
<feature type="region of interest" description="Disordered" evidence="4">
    <location>
        <begin position="468"/>
        <end position="492"/>
    </location>
</feature>
<evidence type="ECO:0000256" key="3">
    <source>
        <dbReference type="SAM" id="Coils"/>
    </source>
</evidence>
<evidence type="ECO:0000256" key="1">
    <source>
        <dbReference type="ARBA" id="ARBA00004123"/>
    </source>
</evidence>
<dbReference type="GO" id="GO:0001228">
    <property type="term" value="F:DNA-binding transcription activator activity, RNA polymerase II-specific"/>
    <property type="evidence" value="ECO:0007669"/>
    <property type="project" value="TreeGrafter"/>
</dbReference>
<feature type="compositionally biased region" description="Low complexity" evidence="4">
    <location>
        <begin position="35"/>
        <end position="65"/>
    </location>
</feature>
<evidence type="ECO:0000256" key="2">
    <source>
        <dbReference type="ARBA" id="ARBA00023242"/>
    </source>
</evidence>